<dbReference type="InterPro" id="IPR012901">
    <property type="entry name" value="CARME"/>
</dbReference>
<keyword evidence="8" id="KW-1185">Reference proteome</keyword>
<protein>
    <recommendedName>
        <fullName evidence="2">carnosine N-methyltransferase</fullName>
        <ecNumber evidence="2">2.1.1.22</ecNumber>
    </recommendedName>
</protein>
<dbReference type="EC" id="2.1.1.22" evidence="2"/>
<comment type="caution">
    <text evidence="7">The sequence shown here is derived from an EMBL/GenBank/DDBJ whole genome shotgun (WGS) entry which is preliminary data.</text>
</comment>
<dbReference type="InterPro" id="IPR029063">
    <property type="entry name" value="SAM-dependent_MTases_sf"/>
</dbReference>
<feature type="region of interest" description="Disordered" evidence="6">
    <location>
        <begin position="350"/>
        <end position="382"/>
    </location>
</feature>
<keyword evidence="3" id="KW-0489">Methyltransferase</keyword>
<proteinExistence type="inferred from homology"/>
<dbReference type="Gene3D" id="3.40.50.150">
    <property type="entry name" value="Vaccinia Virus protein VP39"/>
    <property type="match status" value="1"/>
</dbReference>
<dbReference type="AlphaFoldDB" id="A0AAV9XDL7"/>
<comment type="similarity">
    <text evidence="1">Belongs to the carnosine N-methyltransferase family.</text>
</comment>
<dbReference type="GO" id="GO:0030735">
    <property type="term" value="F:carnosine N-methyltransferase activity"/>
    <property type="evidence" value="ECO:0007669"/>
    <property type="project" value="UniProtKB-EC"/>
</dbReference>
<dbReference type="Proteomes" id="UP001365542">
    <property type="component" value="Unassembled WGS sequence"/>
</dbReference>
<gene>
    <name evidence="7" type="ORF">TWF694_009019</name>
</gene>
<feature type="region of interest" description="Disordered" evidence="6">
    <location>
        <begin position="395"/>
        <end position="445"/>
    </location>
</feature>
<evidence type="ECO:0000256" key="5">
    <source>
        <dbReference type="ARBA" id="ARBA00022691"/>
    </source>
</evidence>
<accession>A0AAV9XDL7</accession>
<feature type="region of interest" description="Disordered" evidence="6">
    <location>
        <begin position="1"/>
        <end position="30"/>
    </location>
</feature>
<dbReference type="Pfam" id="PF07942">
    <property type="entry name" value="CARME"/>
    <property type="match status" value="1"/>
</dbReference>
<name>A0AAV9XDL7_9PEZI</name>
<sequence>MAESEHHNDHTHEHGHDHAHEKGPLQPSCDDEQKVLRGTLASFYLYRRAAHFTFTHRRRRNFYSLPLAHQEVLKSISYQSTLDKIDDCIERNAHFAEALLLSGGESFGMDIRGIDKWKETADQNDMDKARSTMKQFLRDWSKDGERERAETYDPILEAIHRLFGEIKPRCDVRFLIPGAGLGRLAFEICRRGYKVEGNEVSYHQLIASNFVLNNTMKADEYVLHPFCLGFSHHRSRENQLRAITIPDVHPATELNRVLEFVAPEGGHRAPGMYRYQPSQYFSMSAGEFVESYNNPESAETFDCVVTCFFIDTARNLMDYLETIRNILAPNGIWINHGPLLWHWEGADATAAQDPDGKKKGGKSLETAEGDAEDAETLQLPPNNTKSAFLQSLTHSHTHGADSGTHTHSHFEFESQAGSSSQTQTQPTSGLAGGHSHASPNGPEWRGSLEFTLDEVLALAKLYGFNIVEQKTGKVGYIEDEKCMGKYIYEPEFWIAVKTENVSDVVKASFRKYDEDTDTENEGGDGGEGSSGPGRPDMRAHVDDFQEAAGYYK</sequence>
<reference evidence="7 8" key="1">
    <citation type="submission" date="2019-10" db="EMBL/GenBank/DDBJ databases">
        <authorList>
            <person name="Palmer J.M."/>
        </authorList>
    </citation>
    <scope>NUCLEOTIDE SEQUENCE [LARGE SCALE GENOMIC DNA]</scope>
    <source>
        <strain evidence="7 8">TWF694</strain>
    </source>
</reference>
<evidence type="ECO:0000256" key="6">
    <source>
        <dbReference type="SAM" id="MobiDB-lite"/>
    </source>
</evidence>
<dbReference type="SMART" id="SM01296">
    <property type="entry name" value="N2227"/>
    <property type="match status" value="1"/>
</dbReference>
<feature type="region of interest" description="Disordered" evidence="6">
    <location>
        <begin position="512"/>
        <end position="539"/>
    </location>
</feature>
<dbReference type="SUPFAM" id="SSF53335">
    <property type="entry name" value="S-adenosyl-L-methionine-dependent methyltransferases"/>
    <property type="match status" value="1"/>
</dbReference>
<evidence type="ECO:0000313" key="8">
    <source>
        <dbReference type="Proteomes" id="UP001365542"/>
    </source>
</evidence>
<dbReference type="GO" id="GO:0032259">
    <property type="term" value="P:methylation"/>
    <property type="evidence" value="ECO:0007669"/>
    <property type="project" value="UniProtKB-KW"/>
</dbReference>
<keyword evidence="4" id="KW-0808">Transferase</keyword>
<feature type="compositionally biased region" description="Low complexity" evidence="6">
    <location>
        <begin position="414"/>
        <end position="428"/>
    </location>
</feature>
<evidence type="ECO:0000256" key="2">
    <source>
        <dbReference type="ARBA" id="ARBA00012003"/>
    </source>
</evidence>
<keyword evidence="5" id="KW-0949">S-adenosyl-L-methionine</keyword>
<dbReference type="PANTHER" id="PTHR12303">
    <property type="entry name" value="CARNOSINE N-METHYLTRANSFERASE"/>
    <property type="match status" value="1"/>
</dbReference>
<evidence type="ECO:0000256" key="4">
    <source>
        <dbReference type="ARBA" id="ARBA00022679"/>
    </source>
</evidence>
<dbReference type="EMBL" id="JAVHJO010000005">
    <property type="protein sequence ID" value="KAK6540200.1"/>
    <property type="molecule type" value="Genomic_DNA"/>
</dbReference>
<feature type="compositionally biased region" description="Basic and acidic residues" evidence="6">
    <location>
        <begin position="1"/>
        <end position="23"/>
    </location>
</feature>
<evidence type="ECO:0000313" key="7">
    <source>
        <dbReference type="EMBL" id="KAK6540200.1"/>
    </source>
</evidence>
<evidence type="ECO:0000256" key="3">
    <source>
        <dbReference type="ARBA" id="ARBA00022603"/>
    </source>
</evidence>
<evidence type="ECO:0000256" key="1">
    <source>
        <dbReference type="ARBA" id="ARBA00010086"/>
    </source>
</evidence>
<feature type="compositionally biased region" description="Acidic residues" evidence="6">
    <location>
        <begin position="514"/>
        <end position="524"/>
    </location>
</feature>
<organism evidence="7 8">
    <name type="scientific">Orbilia ellipsospora</name>
    <dbReference type="NCBI Taxonomy" id="2528407"/>
    <lineage>
        <taxon>Eukaryota</taxon>
        <taxon>Fungi</taxon>
        <taxon>Dikarya</taxon>
        <taxon>Ascomycota</taxon>
        <taxon>Pezizomycotina</taxon>
        <taxon>Orbiliomycetes</taxon>
        <taxon>Orbiliales</taxon>
        <taxon>Orbiliaceae</taxon>
        <taxon>Orbilia</taxon>
    </lineage>
</organism>
<dbReference type="PANTHER" id="PTHR12303:SF6">
    <property type="entry name" value="CARNOSINE N-METHYLTRANSFERASE"/>
    <property type="match status" value="1"/>
</dbReference>